<dbReference type="STRING" id="1217705.F900_01574"/>
<dbReference type="RefSeq" id="WP_005216449.1">
    <property type="nucleotide sequence ID" value="NZ_JAMOZD010000002.1"/>
</dbReference>
<dbReference type="Proteomes" id="UP000013248">
    <property type="component" value="Unassembled WGS sequence"/>
</dbReference>
<protein>
    <submittedName>
        <fullName evidence="1">Uncharacterized protein</fullName>
    </submittedName>
</protein>
<proteinExistence type="predicted"/>
<accession>N9LZX7</accession>
<dbReference type="eggNOG" id="COG2072">
    <property type="taxonomic scope" value="Bacteria"/>
</dbReference>
<evidence type="ECO:0000313" key="1">
    <source>
        <dbReference type="EMBL" id="ENX01814.1"/>
    </source>
</evidence>
<dbReference type="EMBL" id="APRP01000016">
    <property type="protein sequence ID" value="ENX01814.1"/>
    <property type="molecule type" value="Genomic_DNA"/>
</dbReference>
<dbReference type="AlphaFoldDB" id="N9LZX7"/>
<name>N9LZX7_9GAMM</name>
<evidence type="ECO:0000313" key="2">
    <source>
        <dbReference type="Proteomes" id="UP000013248"/>
    </source>
</evidence>
<sequence length="226" mass="26631">MKTIKTAIGIKRHQFSHHHFFKILKNQEIPIQQRLKFLPNLAHFIMSFADLNKYVLPFNFPQNEYEEAINVHCKEDANHWPWYLHDLETLDLNNKQELTNTLRFIWCDDMSPSRKLSYELIGLVSNQTALIRYVAIEVMESTGNVVFNVLNEITKTTDLELKFCSETHLRQETGHTIGDEENVFENMPITREMNETALIVVEKSFNAFNQFMDQLELNLKNEIKIN</sequence>
<dbReference type="PATRIC" id="fig|1217705.3.peg.1519"/>
<dbReference type="Gene3D" id="1.20.910.10">
    <property type="entry name" value="Heme oxygenase-like"/>
    <property type="match status" value="1"/>
</dbReference>
<reference evidence="1 2" key="1">
    <citation type="submission" date="2013-02" db="EMBL/GenBank/DDBJ databases">
        <title>The Genome Sequence of Acinetobacter sp. ANC 3862.</title>
        <authorList>
            <consortium name="The Broad Institute Genome Sequencing Platform"/>
            <consortium name="The Broad Institute Genome Sequencing Center for Infectious Disease"/>
            <person name="Cerqueira G."/>
            <person name="Feldgarden M."/>
            <person name="Courvalin P."/>
            <person name="Perichon B."/>
            <person name="Grillot-Courvalin C."/>
            <person name="Clermont D."/>
            <person name="Rocha E."/>
            <person name="Yoon E.-J."/>
            <person name="Nemec A."/>
            <person name="Walker B."/>
            <person name="Young S.K."/>
            <person name="Zeng Q."/>
            <person name="Gargeya S."/>
            <person name="Fitzgerald M."/>
            <person name="Haas B."/>
            <person name="Abouelleil A."/>
            <person name="Alvarado L."/>
            <person name="Arachchi H.M."/>
            <person name="Berlin A.M."/>
            <person name="Chapman S.B."/>
            <person name="Dewar J."/>
            <person name="Goldberg J."/>
            <person name="Griggs A."/>
            <person name="Gujja S."/>
            <person name="Hansen M."/>
            <person name="Howarth C."/>
            <person name="Imamovic A."/>
            <person name="Larimer J."/>
            <person name="McCowan C."/>
            <person name="Murphy C."/>
            <person name="Neiman D."/>
            <person name="Pearson M."/>
            <person name="Priest M."/>
            <person name="Roberts A."/>
            <person name="Saif S."/>
            <person name="Shea T."/>
            <person name="Sisk P."/>
            <person name="Sykes S."/>
            <person name="Wortman J."/>
            <person name="Nusbaum C."/>
            <person name="Birren B."/>
        </authorList>
    </citation>
    <scope>NUCLEOTIDE SEQUENCE [LARGE SCALE GENOMIC DNA]</scope>
    <source>
        <strain evidence="1 2">ANC 3862</strain>
    </source>
</reference>
<organism evidence="1 2">
    <name type="scientific">Acinetobacter modestus</name>
    <dbReference type="NCBI Taxonomy" id="1776740"/>
    <lineage>
        <taxon>Bacteria</taxon>
        <taxon>Pseudomonadati</taxon>
        <taxon>Pseudomonadota</taxon>
        <taxon>Gammaproteobacteria</taxon>
        <taxon>Moraxellales</taxon>
        <taxon>Moraxellaceae</taxon>
        <taxon>Acinetobacter</taxon>
    </lineage>
</organism>
<dbReference type="InterPro" id="IPR016084">
    <property type="entry name" value="Haem_Oase-like_multi-hlx"/>
</dbReference>
<comment type="caution">
    <text evidence="1">The sequence shown here is derived from an EMBL/GenBank/DDBJ whole genome shotgun (WGS) entry which is preliminary data.</text>
</comment>
<gene>
    <name evidence="1" type="ORF">F900_01574</name>
</gene>
<dbReference type="HOGENOM" id="CLU_069985_1_0_6"/>